<gene>
    <name evidence="1" type="ORF">llap_1505</name>
</gene>
<dbReference type="Proteomes" id="UP000233556">
    <property type="component" value="Unassembled WGS sequence"/>
</dbReference>
<dbReference type="GO" id="GO:0003964">
    <property type="term" value="F:RNA-directed DNA polymerase activity"/>
    <property type="evidence" value="ECO:0007669"/>
    <property type="project" value="UniProtKB-KW"/>
</dbReference>
<name>A0A2I0UQA7_LIMLA</name>
<dbReference type="OrthoDB" id="416454at2759"/>
<dbReference type="AlphaFoldDB" id="A0A2I0UQA7"/>
<evidence type="ECO:0000313" key="2">
    <source>
        <dbReference type="Proteomes" id="UP000233556"/>
    </source>
</evidence>
<sequence length="164" mass="18493">MFKWRPLTSGGPHGLVLGLLNIFIGHMDSGFECTLSKFVCGVVEMLKGRDAIQRDIDRLERWACTNLMKFNKAKCKILHLGLSNPKHKYCLGREGRESVESSPEENDLGVLVDEKTNMSQQCALTVQKVNHILGCIKRSMASRLREVILPLYSALVRPHLENCI</sequence>
<accession>A0A2I0UQA7</accession>
<dbReference type="EMBL" id="KZ505658">
    <property type="protein sequence ID" value="PKU48226.1"/>
    <property type="molecule type" value="Genomic_DNA"/>
</dbReference>
<keyword evidence="2" id="KW-1185">Reference proteome</keyword>
<keyword evidence="1" id="KW-0548">Nucleotidyltransferase</keyword>
<protein>
    <submittedName>
        <fullName evidence="1">Rna-directed dna polymerase from mobile element jockey-like</fullName>
    </submittedName>
</protein>
<proteinExistence type="predicted"/>
<organism evidence="1 2">
    <name type="scientific">Limosa lapponica baueri</name>
    <dbReference type="NCBI Taxonomy" id="1758121"/>
    <lineage>
        <taxon>Eukaryota</taxon>
        <taxon>Metazoa</taxon>
        <taxon>Chordata</taxon>
        <taxon>Craniata</taxon>
        <taxon>Vertebrata</taxon>
        <taxon>Euteleostomi</taxon>
        <taxon>Archelosauria</taxon>
        <taxon>Archosauria</taxon>
        <taxon>Dinosauria</taxon>
        <taxon>Saurischia</taxon>
        <taxon>Theropoda</taxon>
        <taxon>Coelurosauria</taxon>
        <taxon>Aves</taxon>
        <taxon>Neognathae</taxon>
        <taxon>Neoaves</taxon>
        <taxon>Charadriiformes</taxon>
        <taxon>Scolopacidae</taxon>
        <taxon>Limosa</taxon>
    </lineage>
</organism>
<dbReference type="PANTHER" id="PTHR33332">
    <property type="entry name" value="REVERSE TRANSCRIPTASE DOMAIN-CONTAINING PROTEIN"/>
    <property type="match status" value="1"/>
</dbReference>
<keyword evidence="1" id="KW-0695">RNA-directed DNA polymerase</keyword>
<reference evidence="2" key="2">
    <citation type="submission" date="2017-12" db="EMBL/GenBank/DDBJ databases">
        <title>Genome sequence of the Bar-tailed Godwit (Limosa lapponica baueri).</title>
        <authorList>
            <person name="Lima N.C.B."/>
            <person name="Parody-Merino A.M."/>
            <person name="Battley P.F."/>
            <person name="Fidler A.E."/>
            <person name="Prosdocimi F."/>
        </authorList>
    </citation>
    <scope>NUCLEOTIDE SEQUENCE [LARGE SCALE GENOMIC DNA]</scope>
</reference>
<reference evidence="2" key="1">
    <citation type="submission" date="2017-11" db="EMBL/GenBank/DDBJ databases">
        <authorList>
            <person name="Lima N.C."/>
            <person name="Parody-Merino A.M."/>
            <person name="Battley P.F."/>
            <person name="Fidler A.E."/>
            <person name="Prosdocimi F."/>
        </authorList>
    </citation>
    <scope>NUCLEOTIDE SEQUENCE [LARGE SCALE GENOMIC DNA]</scope>
</reference>
<evidence type="ECO:0000313" key="1">
    <source>
        <dbReference type="EMBL" id="PKU48226.1"/>
    </source>
</evidence>
<keyword evidence="1" id="KW-0808">Transferase</keyword>